<gene>
    <name evidence="4" type="ORF">V5799_016915</name>
</gene>
<evidence type="ECO:0000259" key="3">
    <source>
        <dbReference type="Pfam" id="PF05970"/>
    </source>
</evidence>
<dbReference type="EC" id="5.6.2.3" evidence="1"/>
<comment type="caution">
    <text evidence="4">The sequence shown here is derived from an EMBL/GenBank/DDBJ whole genome shotgun (WGS) entry which is preliminary data.</text>
</comment>
<evidence type="ECO:0000313" key="4">
    <source>
        <dbReference type="EMBL" id="KAK8781746.1"/>
    </source>
</evidence>
<keyword evidence="1" id="KW-0233">DNA recombination</keyword>
<keyword evidence="1" id="KW-0234">DNA repair</keyword>
<dbReference type="PANTHER" id="PTHR47642">
    <property type="entry name" value="ATP-DEPENDENT DNA HELICASE"/>
    <property type="match status" value="1"/>
</dbReference>
<feature type="compositionally biased region" description="Acidic residues" evidence="2">
    <location>
        <begin position="30"/>
        <end position="47"/>
    </location>
</feature>
<evidence type="ECO:0000256" key="2">
    <source>
        <dbReference type="SAM" id="MobiDB-lite"/>
    </source>
</evidence>
<accession>A0AAQ4F3T8</accession>
<dbReference type="AlphaFoldDB" id="A0AAQ4F3T8"/>
<dbReference type="SUPFAM" id="SSF52540">
    <property type="entry name" value="P-loop containing nucleoside triphosphate hydrolases"/>
    <property type="match status" value="1"/>
</dbReference>
<dbReference type="InterPro" id="IPR010285">
    <property type="entry name" value="DNA_helicase_pif1-like_DEAD"/>
</dbReference>
<feature type="region of interest" description="Disordered" evidence="2">
    <location>
        <begin position="28"/>
        <end position="51"/>
    </location>
</feature>
<sequence>MGRVHCAGIDWRRIIEDPSYAPNLFASQLESEETASEEEESDEEAYEEPERREFYEAVNVTELLPTFNTSEALRGEILGVADNWWDDANATEEEPEIPAKLRAFGDILNNKKLTSILRPTCVSSLSSGLVRSSYFQYLLETEGLVLAWVSVGVHGSVPDNAVRADPAALGDVIFFARQLKYEDEGVKMLKAVEISAQEAAWYLLGLGMSHASRVVVIANTSWPEERVRIHKSRELMDRDGLDVSSTYVLCCIFTDVKCIIIDESSMMSADTLVLINRKLRTISLKYMEPFGGFDVTLCSDLGQLPPSDERFATILAKIGDGMGLALDEVSLLESRFVTTEDAAKCLYGVGLFCTNEDADAFHIATAEACTEYAIHCPAIGTICGHRSDEVYTHAKARVATMCKVEMGNLAPNILLCLEKPYMVIRNIDVSDSLVNCSVGILRRGQRDTDNSPRRLWIEFPTGVGAAALLKGRRYRANDPDICGNWVPIELITIRCHLKGNGLGHITVMRKQFPVIQASAITIHKTQGGTYDEVVVDYSKLHNQKLVYVALSRVTTSTGCT</sequence>
<comment type="cofactor">
    <cofactor evidence="1">
        <name>Mg(2+)</name>
        <dbReference type="ChEBI" id="CHEBI:18420"/>
    </cofactor>
</comment>
<proteinExistence type="inferred from homology"/>
<comment type="similarity">
    <text evidence="1">Belongs to the helicase family.</text>
</comment>
<dbReference type="GO" id="GO:0005524">
    <property type="term" value="F:ATP binding"/>
    <property type="evidence" value="ECO:0007669"/>
    <property type="project" value="UniProtKB-KW"/>
</dbReference>
<comment type="catalytic activity">
    <reaction evidence="1">
        <text>ATP + H2O = ADP + phosphate + H(+)</text>
        <dbReference type="Rhea" id="RHEA:13065"/>
        <dbReference type="ChEBI" id="CHEBI:15377"/>
        <dbReference type="ChEBI" id="CHEBI:15378"/>
        <dbReference type="ChEBI" id="CHEBI:30616"/>
        <dbReference type="ChEBI" id="CHEBI:43474"/>
        <dbReference type="ChEBI" id="CHEBI:456216"/>
        <dbReference type="EC" id="5.6.2.3"/>
    </reaction>
</comment>
<dbReference type="GO" id="GO:0016787">
    <property type="term" value="F:hydrolase activity"/>
    <property type="evidence" value="ECO:0007669"/>
    <property type="project" value="UniProtKB-KW"/>
</dbReference>
<dbReference type="GO" id="GO:0000723">
    <property type="term" value="P:telomere maintenance"/>
    <property type="evidence" value="ECO:0007669"/>
    <property type="project" value="InterPro"/>
</dbReference>
<protein>
    <recommendedName>
        <fullName evidence="1">ATP-dependent DNA helicase</fullName>
        <ecNumber evidence="1">5.6.2.3</ecNumber>
    </recommendedName>
</protein>
<dbReference type="GO" id="GO:0006310">
    <property type="term" value="P:DNA recombination"/>
    <property type="evidence" value="ECO:0007669"/>
    <property type="project" value="UniProtKB-KW"/>
</dbReference>
<keyword evidence="1" id="KW-0547">Nucleotide-binding</keyword>
<feature type="domain" description="DNA helicase Pif1-like DEAD-box helicase" evidence="3">
    <location>
        <begin position="252"/>
        <end position="306"/>
    </location>
</feature>
<keyword evidence="5" id="KW-1185">Reference proteome</keyword>
<evidence type="ECO:0000313" key="5">
    <source>
        <dbReference type="Proteomes" id="UP001321473"/>
    </source>
</evidence>
<dbReference type="EMBL" id="JARKHS020007388">
    <property type="protein sequence ID" value="KAK8781746.1"/>
    <property type="molecule type" value="Genomic_DNA"/>
</dbReference>
<evidence type="ECO:0000256" key="1">
    <source>
        <dbReference type="RuleBase" id="RU363044"/>
    </source>
</evidence>
<name>A0AAQ4F3T8_AMBAM</name>
<reference evidence="4 5" key="1">
    <citation type="journal article" date="2023" name="Arcadia Sci">
        <title>De novo assembly of a long-read Amblyomma americanum tick genome.</title>
        <authorList>
            <person name="Chou S."/>
            <person name="Poskanzer K.E."/>
            <person name="Rollins M."/>
            <person name="Thuy-Boun P.S."/>
        </authorList>
    </citation>
    <scope>NUCLEOTIDE SEQUENCE [LARGE SCALE GENOMIC DNA]</scope>
    <source>
        <strain evidence="4">F_SG_1</strain>
        <tissue evidence="4">Salivary glands</tissue>
    </source>
</reference>
<dbReference type="CDD" id="cd18809">
    <property type="entry name" value="SF1_C_RecD"/>
    <property type="match status" value="1"/>
</dbReference>
<dbReference type="Gene3D" id="3.40.50.300">
    <property type="entry name" value="P-loop containing nucleotide triphosphate hydrolases"/>
    <property type="match status" value="1"/>
</dbReference>
<dbReference type="Proteomes" id="UP001321473">
    <property type="component" value="Unassembled WGS sequence"/>
</dbReference>
<dbReference type="InterPro" id="IPR027417">
    <property type="entry name" value="P-loop_NTPase"/>
</dbReference>
<dbReference type="Pfam" id="PF05970">
    <property type="entry name" value="PIF1"/>
    <property type="match status" value="1"/>
</dbReference>
<organism evidence="4 5">
    <name type="scientific">Amblyomma americanum</name>
    <name type="common">Lone star tick</name>
    <dbReference type="NCBI Taxonomy" id="6943"/>
    <lineage>
        <taxon>Eukaryota</taxon>
        <taxon>Metazoa</taxon>
        <taxon>Ecdysozoa</taxon>
        <taxon>Arthropoda</taxon>
        <taxon>Chelicerata</taxon>
        <taxon>Arachnida</taxon>
        <taxon>Acari</taxon>
        <taxon>Parasitiformes</taxon>
        <taxon>Ixodida</taxon>
        <taxon>Ixodoidea</taxon>
        <taxon>Ixodidae</taxon>
        <taxon>Amblyomminae</taxon>
        <taxon>Amblyomma</taxon>
    </lineage>
</organism>
<dbReference type="PANTHER" id="PTHR47642:SF6">
    <property type="entry name" value="ATP-DEPENDENT DNA HELICASE"/>
    <property type="match status" value="1"/>
</dbReference>
<dbReference type="GO" id="GO:0043139">
    <property type="term" value="F:5'-3' DNA helicase activity"/>
    <property type="evidence" value="ECO:0007669"/>
    <property type="project" value="UniProtKB-EC"/>
</dbReference>
<dbReference type="InterPro" id="IPR051055">
    <property type="entry name" value="PIF1_helicase"/>
</dbReference>
<keyword evidence="1" id="KW-0067">ATP-binding</keyword>
<keyword evidence="1" id="KW-0347">Helicase</keyword>
<dbReference type="GO" id="GO:0006281">
    <property type="term" value="P:DNA repair"/>
    <property type="evidence" value="ECO:0007669"/>
    <property type="project" value="UniProtKB-KW"/>
</dbReference>
<keyword evidence="1" id="KW-0378">Hydrolase</keyword>
<keyword evidence="1" id="KW-0227">DNA damage</keyword>